<dbReference type="AlphaFoldDB" id="A0A643G2D6"/>
<geneLocation type="plasmid" evidence="1 2">
    <name>pRK1-2</name>
</geneLocation>
<keyword evidence="1" id="KW-0614">Plasmid</keyword>
<organism evidence="1 2">
    <name type="scientific">Cupriavidus basilensis</name>
    <dbReference type="NCBI Taxonomy" id="68895"/>
    <lineage>
        <taxon>Bacteria</taxon>
        <taxon>Pseudomonadati</taxon>
        <taxon>Pseudomonadota</taxon>
        <taxon>Betaproteobacteria</taxon>
        <taxon>Burkholderiales</taxon>
        <taxon>Burkholderiaceae</taxon>
        <taxon>Cupriavidus</taxon>
    </lineage>
</organism>
<name>A0A643G2D6_9BURK</name>
<dbReference type="GeneID" id="98406944"/>
<gene>
    <name evidence="1" type="ORF">F7R26_038915</name>
</gene>
<dbReference type="RefSeq" id="WP_150984839.1">
    <property type="nucleotide sequence ID" value="NZ_CP062806.1"/>
</dbReference>
<evidence type="ECO:0000313" key="1">
    <source>
        <dbReference type="EMBL" id="QOT81974.1"/>
    </source>
</evidence>
<dbReference type="Proteomes" id="UP000397656">
    <property type="component" value="Plasmid pRK1-2"/>
</dbReference>
<accession>A0A643G2D6</accession>
<sequence>MTSRDDERNVLARCAAASRGDITVAFDQREANVFRLAAMVLQSRLPVESVRLMHASEQYFRLYPTDKVSSADVVRKGWVSGLPRLRDMLTMQLRPH</sequence>
<evidence type="ECO:0000313" key="2">
    <source>
        <dbReference type="Proteomes" id="UP000397656"/>
    </source>
</evidence>
<protein>
    <submittedName>
        <fullName evidence="1">Uncharacterized protein</fullName>
    </submittedName>
</protein>
<dbReference type="EMBL" id="CP062806">
    <property type="protein sequence ID" value="QOT81974.1"/>
    <property type="molecule type" value="Genomic_DNA"/>
</dbReference>
<proteinExistence type="predicted"/>
<reference evidence="1 2" key="1">
    <citation type="submission" date="2020-10" db="EMBL/GenBank/DDBJ databases">
        <title>Complete genome sequence of Cupriavidus basilensis CCUG 49340T.</title>
        <authorList>
            <person name="Salva-Serra F."/>
            <person name="Donoso R.A."/>
            <person name="Cho K.H."/>
            <person name="Yoo J.A."/>
            <person name="Lee K."/>
            <person name="Yoon S.-H."/>
            <person name="Perez-Pantoja D."/>
            <person name="Moore E.R.B."/>
        </authorList>
    </citation>
    <scope>NUCLEOTIDE SEQUENCE [LARGE SCALE GENOMIC DNA]</scope>
    <source>
        <strain evidence="2">CCUG 49340</strain>
        <plasmid evidence="1 2">pRK1-2</plasmid>
    </source>
</reference>